<feature type="non-terminal residue" evidence="3">
    <location>
        <position position="1"/>
    </location>
</feature>
<keyword evidence="1" id="KW-0175">Coiled coil</keyword>
<evidence type="ECO:0000313" key="4">
    <source>
        <dbReference type="Proteomes" id="UP001328107"/>
    </source>
</evidence>
<protein>
    <submittedName>
        <fullName evidence="3">Uncharacterized protein</fullName>
    </submittedName>
</protein>
<dbReference type="Proteomes" id="UP001328107">
    <property type="component" value="Unassembled WGS sequence"/>
</dbReference>
<evidence type="ECO:0000313" key="3">
    <source>
        <dbReference type="EMBL" id="GMR55728.1"/>
    </source>
</evidence>
<evidence type="ECO:0000256" key="1">
    <source>
        <dbReference type="SAM" id="Coils"/>
    </source>
</evidence>
<proteinExistence type="predicted"/>
<evidence type="ECO:0000256" key="2">
    <source>
        <dbReference type="SAM" id="MobiDB-lite"/>
    </source>
</evidence>
<dbReference type="AlphaFoldDB" id="A0AAN5D322"/>
<name>A0AAN5D322_9BILA</name>
<sequence length="178" mass="20805">LENLTLRAMKAETSLAAAKMALDSWRSRYDELFDRMSEMEKVQRESDEKSITRVPMANDSGEEMSTLKAENEKLAKEMSSLTQDLIKAQKNTPELEKLKKEKEEYGEERLKLLGYLKEAHERIEELESISDETEKRCDKLKNDLEKLTDEWKKLFQTKSVAVRELDIVKGKLEEKERS</sequence>
<organism evidence="3 4">
    <name type="scientific">Pristionchus mayeri</name>
    <dbReference type="NCBI Taxonomy" id="1317129"/>
    <lineage>
        <taxon>Eukaryota</taxon>
        <taxon>Metazoa</taxon>
        <taxon>Ecdysozoa</taxon>
        <taxon>Nematoda</taxon>
        <taxon>Chromadorea</taxon>
        <taxon>Rhabditida</taxon>
        <taxon>Rhabditina</taxon>
        <taxon>Diplogasteromorpha</taxon>
        <taxon>Diplogasteroidea</taxon>
        <taxon>Neodiplogasteridae</taxon>
        <taxon>Pristionchus</taxon>
    </lineage>
</organism>
<dbReference type="EMBL" id="BTRK01000005">
    <property type="protein sequence ID" value="GMR55728.1"/>
    <property type="molecule type" value="Genomic_DNA"/>
</dbReference>
<comment type="caution">
    <text evidence="3">The sequence shown here is derived from an EMBL/GenBank/DDBJ whole genome shotgun (WGS) entry which is preliminary data.</text>
</comment>
<gene>
    <name evidence="3" type="ORF">PMAYCL1PPCAC_25923</name>
</gene>
<accession>A0AAN5D322</accession>
<feature type="non-terminal residue" evidence="3">
    <location>
        <position position="178"/>
    </location>
</feature>
<keyword evidence="4" id="KW-1185">Reference proteome</keyword>
<reference evidence="4" key="1">
    <citation type="submission" date="2022-10" db="EMBL/GenBank/DDBJ databases">
        <title>Genome assembly of Pristionchus species.</title>
        <authorList>
            <person name="Yoshida K."/>
            <person name="Sommer R.J."/>
        </authorList>
    </citation>
    <scope>NUCLEOTIDE SEQUENCE [LARGE SCALE GENOMIC DNA]</scope>
    <source>
        <strain evidence="4">RS5460</strain>
    </source>
</reference>
<feature type="coiled-coil region" evidence="1">
    <location>
        <begin position="116"/>
        <end position="157"/>
    </location>
</feature>
<feature type="region of interest" description="Disordered" evidence="2">
    <location>
        <begin position="40"/>
        <end position="67"/>
    </location>
</feature>
<feature type="compositionally biased region" description="Basic and acidic residues" evidence="2">
    <location>
        <begin position="40"/>
        <end position="51"/>
    </location>
</feature>